<dbReference type="KEGG" id="pti:PHATRDRAFT_48559"/>
<evidence type="ECO:0000256" key="1">
    <source>
        <dbReference type="SAM" id="MobiDB-lite"/>
    </source>
</evidence>
<feature type="compositionally biased region" description="Acidic residues" evidence="1">
    <location>
        <begin position="124"/>
        <end position="137"/>
    </location>
</feature>
<proteinExistence type="predicted"/>
<evidence type="ECO:0000313" key="4">
    <source>
        <dbReference type="Proteomes" id="UP000000759"/>
    </source>
</evidence>
<dbReference type="GeneID" id="7194789"/>
<accession>B7G7P0</accession>
<dbReference type="InParanoid" id="B7G7P0"/>
<dbReference type="RefSeq" id="XP_002183179.1">
    <property type="nucleotide sequence ID" value="XM_002183143.1"/>
</dbReference>
<keyword evidence="2" id="KW-0732">Signal</keyword>
<sequence length="143" mass="15379">MHPVRFYGAWWLGWYLFLSLSSARRVDGSRSYGLFSAAAASLIGGAESHNTDSSSWFDDMAFEDASVAAQIPVDDVATGEHRIPFLRPRASPSLGSARSHGGPLCTSVPLAAQQKPRNDPWSASDEEDENCESDGEGLDMSGV</sequence>
<organism evidence="3 4">
    <name type="scientific">Phaeodactylum tricornutum (strain CCAP 1055/1)</name>
    <dbReference type="NCBI Taxonomy" id="556484"/>
    <lineage>
        <taxon>Eukaryota</taxon>
        <taxon>Sar</taxon>
        <taxon>Stramenopiles</taxon>
        <taxon>Ochrophyta</taxon>
        <taxon>Bacillariophyta</taxon>
        <taxon>Bacillariophyceae</taxon>
        <taxon>Bacillariophycidae</taxon>
        <taxon>Naviculales</taxon>
        <taxon>Phaeodactylaceae</taxon>
        <taxon>Phaeodactylum</taxon>
    </lineage>
</organism>
<feature type="chain" id="PRO_5002855918" description="Secreted protein" evidence="2">
    <location>
        <begin position="29"/>
        <end position="143"/>
    </location>
</feature>
<dbReference type="PaxDb" id="2850-Phatr48559"/>
<feature type="signal peptide" evidence="2">
    <location>
        <begin position="1"/>
        <end position="28"/>
    </location>
</feature>
<gene>
    <name evidence="3" type="ORF">PHATRDRAFT_48559</name>
</gene>
<keyword evidence="4" id="KW-1185">Reference proteome</keyword>
<dbReference type="AlphaFoldDB" id="B7G7P0"/>
<evidence type="ECO:0000256" key="2">
    <source>
        <dbReference type="SAM" id="SignalP"/>
    </source>
</evidence>
<dbReference type="EMBL" id="CM000620">
    <property type="protein sequence ID" value="EEC45397.1"/>
    <property type="molecule type" value="Genomic_DNA"/>
</dbReference>
<reference evidence="4" key="2">
    <citation type="submission" date="2008-08" db="EMBL/GenBank/DDBJ databases">
        <authorList>
            <consortium name="Diatom Consortium"/>
            <person name="Grigoriev I."/>
            <person name="Grimwood J."/>
            <person name="Kuo A."/>
            <person name="Otillar R.P."/>
            <person name="Salamov A."/>
            <person name="Detter J.C."/>
            <person name="Lindquist E."/>
            <person name="Shapiro H."/>
            <person name="Lucas S."/>
            <person name="Glavina del Rio T."/>
            <person name="Pitluck S."/>
            <person name="Rokhsar D."/>
            <person name="Bowler C."/>
        </authorList>
    </citation>
    <scope>GENOME REANNOTATION</scope>
    <source>
        <strain evidence="4">CCAP 1055/1</strain>
    </source>
</reference>
<protein>
    <recommendedName>
        <fullName evidence="5">Secreted protein</fullName>
    </recommendedName>
</protein>
<reference evidence="3 4" key="1">
    <citation type="journal article" date="2008" name="Nature">
        <title>The Phaeodactylum genome reveals the evolutionary history of diatom genomes.</title>
        <authorList>
            <person name="Bowler C."/>
            <person name="Allen A.E."/>
            <person name="Badger J.H."/>
            <person name="Grimwood J."/>
            <person name="Jabbari K."/>
            <person name="Kuo A."/>
            <person name="Maheswari U."/>
            <person name="Martens C."/>
            <person name="Maumus F."/>
            <person name="Otillar R.P."/>
            <person name="Rayko E."/>
            <person name="Salamov A."/>
            <person name="Vandepoele K."/>
            <person name="Beszteri B."/>
            <person name="Gruber A."/>
            <person name="Heijde M."/>
            <person name="Katinka M."/>
            <person name="Mock T."/>
            <person name="Valentin K."/>
            <person name="Verret F."/>
            <person name="Berges J.A."/>
            <person name="Brownlee C."/>
            <person name="Cadoret J.P."/>
            <person name="Chiovitti A."/>
            <person name="Choi C.J."/>
            <person name="Coesel S."/>
            <person name="De Martino A."/>
            <person name="Detter J.C."/>
            <person name="Durkin C."/>
            <person name="Falciatore A."/>
            <person name="Fournet J."/>
            <person name="Haruta M."/>
            <person name="Huysman M.J."/>
            <person name="Jenkins B.D."/>
            <person name="Jiroutova K."/>
            <person name="Jorgensen R.E."/>
            <person name="Joubert Y."/>
            <person name="Kaplan A."/>
            <person name="Kroger N."/>
            <person name="Kroth P.G."/>
            <person name="La Roche J."/>
            <person name="Lindquist E."/>
            <person name="Lommer M."/>
            <person name="Martin-Jezequel V."/>
            <person name="Lopez P.J."/>
            <person name="Lucas S."/>
            <person name="Mangogna M."/>
            <person name="McGinnis K."/>
            <person name="Medlin L.K."/>
            <person name="Montsant A."/>
            <person name="Oudot-Le Secq M.P."/>
            <person name="Napoli C."/>
            <person name="Obornik M."/>
            <person name="Parker M.S."/>
            <person name="Petit J.L."/>
            <person name="Porcel B.M."/>
            <person name="Poulsen N."/>
            <person name="Robison M."/>
            <person name="Rychlewski L."/>
            <person name="Rynearson T.A."/>
            <person name="Schmutz J."/>
            <person name="Shapiro H."/>
            <person name="Siaut M."/>
            <person name="Stanley M."/>
            <person name="Sussman M.R."/>
            <person name="Taylor A.R."/>
            <person name="Vardi A."/>
            <person name="von Dassow P."/>
            <person name="Vyverman W."/>
            <person name="Willis A."/>
            <person name="Wyrwicz L.S."/>
            <person name="Rokhsar D.S."/>
            <person name="Weissenbach J."/>
            <person name="Armbrust E.V."/>
            <person name="Green B.R."/>
            <person name="Van de Peer Y."/>
            <person name="Grigoriev I.V."/>
        </authorList>
    </citation>
    <scope>NUCLEOTIDE SEQUENCE [LARGE SCALE GENOMIC DNA]</scope>
    <source>
        <strain evidence="3 4">CCAP 1055/1</strain>
    </source>
</reference>
<dbReference type="Proteomes" id="UP000000759">
    <property type="component" value="Chromosome 18"/>
</dbReference>
<feature type="region of interest" description="Disordered" evidence="1">
    <location>
        <begin position="87"/>
        <end position="143"/>
    </location>
</feature>
<evidence type="ECO:0000313" key="3">
    <source>
        <dbReference type="EMBL" id="EEC45397.1"/>
    </source>
</evidence>
<name>B7G7P0_PHATC</name>
<evidence type="ECO:0008006" key="5">
    <source>
        <dbReference type="Google" id="ProtNLM"/>
    </source>
</evidence>